<dbReference type="Proteomes" id="UP000008632">
    <property type="component" value="Chromosome"/>
</dbReference>
<gene>
    <name evidence="4" type="ordered locus">Psesu_2547</name>
</gene>
<protein>
    <submittedName>
        <fullName evidence="4">EF-Hand, Calmodulin</fullName>
    </submittedName>
</protein>
<dbReference type="InterPro" id="IPR011992">
    <property type="entry name" value="EF-hand-dom_pair"/>
</dbReference>
<feature type="domain" description="EF-hand" evidence="3">
    <location>
        <begin position="76"/>
        <end position="111"/>
    </location>
</feature>
<evidence type="ECO:0000313" key="4">
    <source>
        <dbReference type="EMBL" id="ADV28379.1"/>
    </source>
</evidence>
<feature type="signal peptide" evidence="2">
    <location>
        <begin position="1"/>
        <end position="26"/>
    </location>
</feature>
<sequence>MKKLNTRTPTGLLFLGMIAAAPLAFAQSTEPTGQPAPTQGGTPAATQAPQSGSGQGQSWADLDKDGNGSISRDEAKAHAALSGVFATADTDGDGELTAEEYRTFIQNQQQGGSATP</sequence>
<dbReference type="InterPro" id="IPR018247">
    <property type="entry name" value="EF_Hand_1_Ca_BS"/>
</dbReference>
<feature type="chain" id="PRO_5003215142" evidence="2">
    <location>
        <begin position="27"/>
        <end position="116"/>
    </location>
</feature>
<dbReference type="PROSITE" id="PS50222">
    <property type="entry name" value="EF_HAND_2"/>
    <property type="match status" value="1"/>
</dbReference>
<accession>E6WVV6</accession>
<reference evidence="4 5" key="1">
    <citation type="submission" date="2011-01" db="EMBL/GenBank/DDBJ databases">
        <title>Complete sequence of Pseudoxanthomonas suwonensis 11-1.</title>
        <authorList>
            <consortium name="US DOE Joint Genome Institute"/>
            <person name="Lucas S."/>
            <person name="Copeland A."/>
            <person name="Lapidus A."/>
            <person name="Cheng J.-F."/>
            <person name="Goodwin L."/>
            <person name="Pitluck S."/>
            <person name="Teshima H."/>
            <person name="Detter J.C."/>
            <person name="Han C."/>
            <person name="Tapia R."/>
            <person name="Land M."/>
            <person name="Hauser L."/>
            <person name="Kyrpides N."/>
            <person name="Ivanova N."/>
            <person name="Ovchinnikova G."/>
            <person name="Siebers A.K."/>
            <person name="Allgaier M."/>
            <person name="Thelen M.P."/>
            <person name="Hugenholtz P."/>
            <person name="Gladden J."/>
            <person name="Woyke T."/>
        </authorList>
    </citation>
    <scope>NUCLEOTIDE SEQUENCE [LARGE SCALE GENOMIC DNA]</scope>
    <source>
        <strain evidence="5">11-1</strain>
    </source>
</reference>
<organism evidence="4 5">
    <name type="scientific">Pseudoxanthomonas suwonensis (strain 11-1)</name>
    <dbReference type="NCBI Taxonomy" id="743721"/>
    <lineage>
        <taxon>Bacteria</taxon>
        <taxon>Pseudomonadati</taxon>
        <taxon>Pseudomonadota</taxon>
        <taxon>Gammaproteobacteria</taxon>
        <taxon>Lysobacterales</taxon>
        <taxon>Lysobacteraceae</taxon>
        <taxon>Pseudoxanthomonas</taxon>
    </lineage>
</organism>
<dbReference type="EMBL" id="CP002446">
    <property type="protein sequence ID" value="ADV28379.1"/>
    <property type="molecule type" value="Genomic_DNA"/>
</dbReference>
<dbReference type="STRING" id="743721.Psesu_2547"/>
<dbReference type="HOGENOM" id="CLU_166223_0_0_6"/>
<dbReference type="InterPro" id="IPR002048">
    <property type="entry name" value="EF_hand_dom"/>
</dbReference>
<keyword evidence="5" id="KW-1185">Reference proteome</keyword>
<evidence type="ECO:0000313" key="5">
    <source>
        <dbReference type="Proteomes" id="UP000008632"/>
    </source>
</evidence>
<dbReference type="OrthoDB" id="6310942at2"/>
<feature type="region of interest" description="Disordered" evidence="1">
    <location>
        <begin position="26"/>
        <end position="75"/>
    </location>
</feature>
<feature type="compositionally biased region" description="Basic and acidic residues" evidence="1">
    <location>
        <begin position="61"/>
        <end position="75"/>
    </location>
</feature>
<dbReference type="Pfam" id="PF13202">
    <property type="entry name" value="EF-hand_5"/>
    <property type="match status" value="2"/>
</dbReference>
<dbReference type="Gene3D" id="1.10.238.10">
    <property type="entry name" value="EF-hand"/>
    <property type="match status" value="1"/>
</dbReference>
<dbReference type="KEGG" id="psu:Psesu_2547"/>
<feature type="compositionally biased region" description="Polar residues" evidence="1">
    <location>
        <begin position="26"/>
        <end position="49"/>
    </location>
</feature>
<dbReference type="PROSITE" id="PS00018">
    <property type="entry name" value="EF_HAND_1"/>
    <property type="match status" value="1"/>
</dbReference>
<evidence type="ECO:0000259" key="3">
    <source>
        <dbReference type="PROSITE" id="PS50222"/>
    </source>
</evidence>
<evidence type="ECO:0000256" key="2">
    <source>
        <dbReference type="SAM" id="SignalP"/>
    </source>
</evidence>
<dbReference type="CDD" id="cd00051">
    <property type="entry name" value="EFh"/>
    <property type="match status" value="1"/>
</dbReference>
<proteinExistence type="predicted"/>
<dbReference type="RefSeq" id="WP_013536205.1">
    <property type="nucleotide sequence ID" value="NC_014924.1"/>
</dbReference>
<dbReference type="AlphaFoldDB" id="E6WVV6"/>
<dbReference type="SUPFAM" id="SSF47473">
    <property type="entry name" value="EF-hand"/>
    <property type="match status" value="1"/>
</dbReference>
<keyword evidence="2" id="KW-0732">Signal</keyword>
<dbReference type="GO" id="GO:0005509">
    <property type="term" value="F:calcium ion binding"/>
    <property type="evidence" value="ECO:0007669"/>
    <property type="project" value="InterPro"/>
</dbReference>
<name>E6WVV6_PSEUU</name>
<dbReference type="eggNOG" id="ENOG50330YP">
    <property type="taxonomic scope" value="Bacteria"/>
</dbReference>
<evidence type="ECO:0000256" key="1">
    <source>
        <dbReference type="SAM" id="MobiDB-lite"/>
    </source>
</evidence>